<protein>
    <recommendedName>
        <fullName evidence="4">Secreted peptide</fullName>
    </recommendedName>
</protein>
<feature type="transmembrane region" description="Helical" evidence="1">
    <location>
        <begin position="12"/>
        <end position="29"/>
    </location>
</feature>
<sequence>MHMIVVMVMRVVMLWTVVVIVCVVMLWIVRVIVCVMRRVVGTGVDMVRVFVIVGGSASVACRRCVVWVHFGKAKGYLKRPC</sequence>
<dbReference type="Proteomes" id="UP001232156">
    <property type="component" value="Unassembled WGS sequence"/>
</dbReference>
<organism evidence="2 3">
    <name type="scientific">Yanghanlia caeni</name>
    <dbReference type="NCBI Taxonomy" id="3064283"/>
    <lineage>
        <taxon>Bacteria</taxon>
        <taxon>Pseudomonadati</taxon>
        <taxon>Pseudomonadota</taxon>
        <taxon>Betaproteobacteria</taxon>
        <taxon>Burkholderiales</taxon>
        <taxon>Alcaligenaceae</taxon>
        <taxon>Yanghanlia</taxon>
    </lineage>
</organism>
<evidence type="ECO:0008006" key="4">
    <source>
        <dbReference type="Google" id="ProtNLM"/>
    </source>
</evidence>
<comment type="caution">
    <text evidence="2">The sequence shown here is derived from an EMBL/GenBank/DDBJ whole genome shotgun (WGS) entry which is preliminary data.</text>
</comment>
<gene>
    <name evidence="2" type="ORF">Q8947_07805</name>
</gene>
<dbReference type="EMBL" id="JAUZQE010000014">
    <property type="protein sequence ID" value="MDR4125888.1"/>
    <property type="molecule type" value="Genomic_DNA"/>
</dbReference>
<keyword evidence="1" id="KW-0812">Transmembrane</keyword>
<accession>A0ABU1D696</accession>
<dbReference type="RefSeq" id="WP_347286956.1">
    <property type="nucleotide sequence ID" value="NZ_JAUZQE010000014.1"/>
</dbReference>
<keyword evidence="3" id="KW-1185">Reference proteome</keyword>
<keyword evidence="1" id="KW-1133">Transmembrane helix</keyword>
<feature type="transmembrane region" description="Helical" evidence="1">
    <location>
        <begin position="49"/>
        <end position="70"/>
    </location>
</feature>
<evidence type="ECO:0000256" key="1">
    <source>
        <dbReference type="SAM" id="Phobius"/>
    </source>
</evidence>
<evidence type="ECO:0000313" key="2">
    <source>
        <dbReference type="EMBL" id="MDR4125888.1"/>
    </source>
</evidence>
<evidence type="ECO:0000313" key="3">
    <source>
        <dbReference type="Proteomes" id="UP001232156"/>
    </source>
</evidence>
<name>A0ABU1D696_9BURK</name>
<reference evidence="2 3" key="1">
    <citation type="submission" date="2023-08" db="EMBL/GenBank/DDBJ databases">
        <title>Alcaligenaceae gen. nov., a novel taxon isolated from the sludge of Yixing Pesticide Factory.</title>
        <authorList>
            <person name="Ruan L."/>
        </authorList>
    </citation>
    <scope>NUCLEOTIDE SEQUENCE [LARGE SCALE GENOMIC DNA]</scope>
    <source>
        <strain evidence="2 3">LG-2</strain>
    </source>
</reference>
<proteinExistence type="predicted"/>
<keyword evidence="1" id="KW-0472">Membrane</keyword>